<name>D6TK49_KTERA</name>
<dbReference type="GO" id="GO:0019634">
    <property type="term" value="P:organic phosphonate metabolic process"/>
    <property type="evidence" value="ECO:0007669"/>
    <property type="project" value="InterPro"/>
</dbReference>
<dbReference type="Pfam" id="PF05861">
    <property type="entry name" value="PhnI"/>
    <property type="match status" value="1"/>
</dbReference>
<keyword evidence="2" id="KW-1185">Reference proteome</keyword>
<dbReference type="eggNOG" id="COG3626">
    <property type="taxonomic scope" value="Bacteria"/>
</dbReference>
<dbReference type="InterPro" id="IPR008773">
    <property type="entry name" value="PhnI"/>
</dbReference>
<evidence type="ECO:0000313" key="1">
    <source>
        <dbReference type="EMBL" id="EFH89806.1"/>
    </source>
</evidence>
<reference evidence="1 2" key="1">
    <citation type="journal article" date="2011" name="Stand. Genomic Sci.">
        <title>Non-contiguous finished genome sequence and contextual data of the filamentous soil bacterium Ktedonobacter racemifer type strain (SOSP1-21).</title>
        <authorList>
            <person name="Chang Y.J."/>
            <person name="Land M."/>
            <person name="Hauser L."/>
            <person name="Chertkov O."/>
            <person name="Del Rio T.G."/>
            <person name="Nolan M."/>
            <person name="Copeland A."/>
            <person name="Tice H."/>
            <person name="Cheng J.F."/>
            <person name="Lucas S."/>
            <person name="Han C."/>
            <person name="Goodwin L."/>
            <person name="Pitluck S."/>
            <person name="Ivanova N."/>
            <person name="Ovchinikova G."/>
            <person name="Pati A."/>
            <person name="Chen A."/>
            <person name="Palaniappan K."/>
            <person name="Mavromatis K."/>
            <person name="Liolios K."/>
            <person name="Brettin T."/>
            <person name="Fiebig A."/>
            <person name="Rohde M."/>
            <person name="Abt B."/>
            <person name="Goker M."/>
            <person name="Detter J.C."/>
            <person name="Woyke T."/>
            <person name="Bristow J."/>
            <person name="Eisen J.A."/>
            <person name="Markowitz V."/>
            <person name="Hugenholtz P."/>
            <person name="Kyrpides N.C."/>
            <person name="Klenk H.P."/>
            <person name="Lapidus A."/>
        </authorList>
    </citation>
    <scope>NUCLEOTIDE SEQUENCE [LARGE SCALE GENOMIC DNA]</scope>
    <source>
        <strain evidence="2">DSM 44963</strain>
    </source>
</reference>
<dbReference type="PIRSF" id="PIRSF007313">
    <property type="entry name" value="PhnI"/>
    <property type="match status" value="1"/>
</dbReference>
<dbReference type="RefSeq" id="WP_007906680.1">
    <property type="nucleotide sequence ID" value="NZ_ADVG01000001.1"/>
</dbReference>
<comment type="caution">
    <text evidence="1">The sequence shown here is derived from an EMBL/GenBank/DDBJ whole genome shotgun (WGS) entry which is preliminary data.</text>
</comment>
<sequence length="415" mass="45338">MAYVAVKGGSQAVLNAEQLVEYYRLKGQSEPIRTRQIQDQMRLAVDRAMSEGALYAPELAALALKQAEGDSLEASFLLRAYRSTVPRLDYSLPIEGVHMRPIRRISATFKDIPGGQILGPTRDYQLRLLNTLLTEESSTSTRELLREIEERLLKQAEGTELTPIFPKVIESMRAQGILVDIPPQEQAEAEAEPYDITRRALVFPVPRSARLQSLAQADVGSLLAFAYSSVRGYGDAHPTLGEVRGGYLPIQVAHPLTGEAVDIGEIFATECEVVSKAFTDDEKNGLDVVEGGVPKFGLGYGFSFGQNEVKAMSMSMLDRVMSAAKEGSAHGASGPASNEEFVLLHSDGIEASGFTAHFKLPHYVTFQANISVLERAQGHQTSLSAQAAGQRQQAMQQVQDLLQSITEQGNEQEQE</sequence>
<gene>
    <name evidence="1" type="ORF">Krac_11379</name>
</gene>
<evidence type="ECO:0000313" key="2">
    <source>
        <dbReference type="Proteomes" id="UP000004508"/>
    </source>
</evidence>
<dbReference type="Proteomes" id="UP000004508">
    <property type="component" value="Unassembled WGS sequence"/>
</dbReference>
<dbReference type="EMBL" id="ADVG01000001">
    <property type="protein sequence ID" value="EFH89806.1"/>
    <property type="molecule type" value="Genomic_DNA"/>
</dbReference>
<protein>
    <submittedName>
        <fullName evidence="1">Phosphonate metabolism</fullName>
    </submittedName>
</protein>
<dbReference type="STRING" id="485913.Krac_11379"/>
<accession>D6TK49</accession>
<dbReference type="OrthoDB" id="9790536at2"/>
<dbReference type="AlphaFoldDB" id="D6TK49"/>
<proteinExistence type="predicted"/>
<dbReference type="InParanoid" id="D6TK49"/>
<organism evidence="1 2">
    <name type="scientific">Ktedonobacter racemifer DSM 44963</name>
    <dbReference type="NCBI Taxonomy" id="485913"/>
    <lineage>
        <taxon>Bacteria</taxon>
        <taxon>Bacillati</taxon>
        <taxon>Chloroflexota</taxon>
        <taxon>Ktedonobacteria</taxon>
        <taxon>Ktedonobacterales</taxon>
        <taxon>Ktedonobacteraceae</taxon>
        <taxon>Ktedonobacter</taxon>
    </lineage>
</organism>